<accession>A3XPU3</accession>
<sequence length="22" mass="2590">MHQFFAKQMNKIINELNEVLAA</sequence>
<dbReference type="EMBL" id="AANC01000008">
    <property type="protein sequence ID" value="EAQ48424.1"/>
    <property type="molecule type" value="Genomic_DNA"/>
</dbReference>
<organism evidence="1 2">
    <name type="scientific">Leeuwenhoekiella blandensis (strain CECT 7118 / CCUG 51940 / KCTC 22103 / MED217)</name>
    <name type="common">Flavobacterium sp. (strain MED217)</name>
    <dbReference type="NCBI Taxonomy" id="398720"/>
    <lineage>
        <taxon>Bacteria</taxon>
        <taxon>Pseudomonadati</taxon>
        <taxon>Bacteroidota</taxon>
        <taxon>Flavobacteriia</taxon>
        <taxon>Flavobacteriales</taxon>
        <taxon>Flavobacteriaceae</taxon>
        <taxon>Leeuwenhoekiella</taxon>
    </lineage>
</organism>
<dbReference type="Proteomes" id="UP000001601">
    <property type="component" value="Unassembled WGS sequence"/>
</dbReference>
<protein>
    <submittedName>
        <fullName evidence="1">Uncharacterized protein</fullName>
    </submittedName>
</protein>
<reference evidence="1 2" key="1">
    <citation type="journal article" date="2007" name="Nature">
        <title>Light stimulates growth of proteorhodopsin-containing marine Flavobacteria.</title>
        <authorList>
            <person name="Gomez-Consarnau L."/>
            <person name="Gonzalez J.M."/>
            <person name="Coll-Llado M."/>
            <person name="Gourdon P."/>
            <person name="Pascher T."/>
            <person name="Neutze R."/>
            <person name="Pedros-Alio C."/>
            <person name="Pinhassi J."/>
        </authorList>
    </citation>
    <scope>NUCLEOTIDE SEQUENCE [LARGE SCALE GENOMIC DNA]</scope>
    <source>
        <strain evidence="1 2">MED217</strain>
    </source>
</reference>
<evidence type="ECO:0000313" key="1">
    <source>
        <dbReference type="EMBL" id="EAQ48424.1"/>
    </source>
</evidence>
<evidence type="ECO:0000313" key="2">
    <source>
        <dbReference type="Proteomes" id="UP000001601"/>
    </source>
</evidence>
<keyword evidence="2" id="KW-1185">Reference proteome</keyword>
<dbReference type="HOGENOM" id="CLU_3424790_0_0_10"/>
<dbReference type="AlphaFoldDB" id="A3XPU3"/>
<name>A3XPU3_LEEBM</name>
<proteinExistence type="predicted"/>
<gene>
    <name evidence="1" type="ORF">MED217_12994</name>
</gene>
<comment type="caution">
    <text evidence="1">The sequence shown here is derived from an EMBL/GenBank/DDBJ whole genome shotgun (WGS) entry which is preliminary data.</text>
</comment>